<dbReference type="InterPro" id="IPR035965">
    <property type="entry name" value="PAS-like_dom_sf"/>
</dbReference>
<dbReference type="PROSITE" id="PS50110">
    <property type="entry name" value="RESPONSE_REGULATORY"/>
    <property type="match status" value="2"/>
</dbReference>
<dbReference type="Gene3D" id="3.30.450.20">
    <property type="entry name" value="PAS domain"/>
    <property type="match status" value="3"/>
</dbReference>
<evidence type="ECO:0000256" key="7">
    <source>
        <dbReference type="ARBA" id="ARBA00022840"/>
    </source>
</evidence>
<dbReference type="InterPro" id="IPR011006">
    <property type="entry name" value="CheY-like_superfamily"/>
</dbReference>
<dbReference type="GO" id="GO:0005524">
    <property type="term" value="F:ATP binding"/>
    <property type="evidence" value="ECO:0007669"/>
    <property type="project" value="UniProtKB-KW"/>
</dbReference>
<dbReference type="SUPFAM" id="SSF55785">
    <property type="entry name" value="PYP-like sensor domain (PAS domain)"/>
    <property type="match status" value="3"/>
</dbReference>
<feature type="domain" description="PAC" evidence="13">
    <location>
        <begin position="212"/>
        <end position="264"/>
    </location>
</feature>
<dbReference type="InterPro" id="IPR003661">
    <property type="entry name" value="HisK_dim/P_dom"/>
</dbReference>
<keyword evidence="5" id="KW-0547">Nucleotide-binding</keyword>
<dbReference type="Proteomes" id="UP000179243">
    <property type="component" value="Unassembled WGS sequence"/>
</dbReference>
<keyword evidence="6" id="KW-0418">Kinase</keyword>
<evidence type="ECO:0000313" key="15">
    <source>
        <dbReference type="Proteomes" id="UP000179243"/>
    </source>
</evidence>
<dbReference type="InterPro" id="IPR000700">
    <property type="entry name" value="PAS-assoc_C"/>
</dbReference>
<dbReference type="InterPro" id="IPR036097">
    <property type="entry name" value="HisK_dim/P_sf"/>
</dbReference>
<dbReference type="EMBL" id="MFYX01000017">
    <property type="protein sequence ID" value="OGK06935.1"/>
    <property type="molecule type" value="Genomic_DNA"/>
</dbReference>
<dbReference type="InterPro" id="IPR004358">
    <property type="entry name" value="Sig_transdc_His_kin-like_C"/>
</dbReference>
<comment type="catalytic activity">
    <reaction evidence="1">
        <text>ATP + protein L-histidine = ADP + protein N-phospho-L-histidine.</text>
        <dbReference type="EC" id="2.7.13.3"/>
    </reaction>
</comment>
<feature type="domain" description="PAS" evidence="12">
    <location>
        <begin position="265"/>
        <end position="327"/>
    </location>
</feature>
<dbReference type="SMART" id="SM00388">
    <property type="entry name" value="HisKA"/>
    <property type="match status" value="1"/>
</dbReference>
<dbReference type="InterPro" id="IPR001610">
    <property type="entry name" value="PAC"/>
</dbReference>
<feature type="modified residue" description="4-aspartylphosphate" evidence="9">
    <location>
        <position position="59"/>
    </location>
</feature>
<evidence type="ECO:0000256" key="9">
    <source>
        <dbReference type="PROSITE-ProRule" id="PRU00169"/>
    </source>
</evidence>
<dbReference type="Gene3D" id="1.10.287.130">
    <property type="match status" value="1"/>
</dbReference>
<dbReference type="Pfam" id="PF08447">
    <property type="entry name" value="PAS_3"/>
    <property type="match status" value="1"/>
</dbReference>
<accession>A0A1F7FJN8</accession>
<dbReference type="InterPro" id="IPR013767">
    <property type="entry name" value="PAS_fold"/>
</dbReference>
<dbReference type="InterPro" id="IPR001789">
    <property type="entry name" value="Sig_transdc_resp-reg_receiver"/>
</dbReference>
<dbReference type="NCBIfam" id="TIGR00229">
    <property type="entry name" value="sensory_box"/>
    <property type="match status" value="3"/>
</dbReference>
<feature type="domain" description="PAC" evidence="13">
    <location>
        <begin position="457"/>
        <end position="511"/>
    </location>
</feature>
<dbReference type="InterPro" id="IPR013655">
    <property type="entry name" value="PAS_fold_3"/>
</dbReference>
<dbReference type="Gene3D" id="3.30.565.10">
    <property type="entry name" value="Histidine kinase-like ATPase, C-terminal domain"/>
    <property type="match status" value="1"/>
</dbReference>
<keyword evidence="8" id="KW-0902">Two-component regulatory system</keyword>
<evidence type="ECO:0000259" key="12">
    <source>
        <dbReference type="PROSITE" id="PS50112"/>
    </source>
</evidence>
<evidence type="ECO:0000256" key="2">
    <source>
        <dbReference type="ARBA" id="ARBA00012438"/>
    </source>
</evidence>
<dbReference type="SUPFAM" id="SSF52172">
    <property type="entry name" value="CheY-like"/>
    <property type="match status" value="2"/>
</dbReference>
<comment type="caution">
    <text evidence="14">The sequence shown here is derived from an EMBL/GenBank/DDBJ whole genome shotgun (WGS) entry which is preliminary data.</text>
</comment>
<dbReference type="CDD" id="cd00156">
    <property type="entry name" value="REC"/>
    <property type="match status" value="2"/>
</dbReference>
<dbReference type="PRINTS" id="PR00344">
    <property type="entry name" value="BCTRLSENSOR"/>
</dbReference>
<dbReference type="SMART" id="SM00387">
    <property type="entry name" value="HATPase_c"/>
    <property type="match status" value="1"/>
</dbReference>
<feature type="domain" description="Histidine kinase" evidence="10">
    <location>
        <begin position="524"/>
        <end position="747"/>
    </location>
</feature>
<organism evidence="14 15">
    <name type="scientific">Candidatus Raymondbacteria bacterium RIFOXYD12_FULL_49_13</name>
    <dbReference type="NCBI Taxonomy" id="1817890"/>
    <lineage>
        <taxon>Bacteria</taxon>
        <taxon>Raymondiibacteriota</taxon>
    </lineage>
</organism>
<gene>
    <name evidence="14" type="ORF">A2519_05825</name>
</gene>
<evidence type="ECO:0000256" key="6">
    <source>
        <dbReference type="ARBA" id="ARBA00022777"/>
    </source>
</evidence>
<protein>
    <recommendedName>
        <fullName evidence="2">histidine kinase</fullName>
        <ecNumber evidence="2">2.7.13.3</ecNumber>
    </recommendedName>
</protein>
<dbReference type="Pfam" id="PF13188">
    <property type="entry name" value="PAS_8"/>
    <property type="match status" value="1"/>
</dbReference>
<sequence length="893" mass="99986">MEKVKSRFNLLLIDGNPDDASAIKELIGESDELDLVHADRLSIGLEHLSQGGVDLVLLDLGLPDSQGLNTLAKVATRTPSVPIVVLTGCEDDEISLVTLGMGAQDYLHKQRIDSYVLSRSIRYSIERKRIEQTLLDRERKLKEAQRLGSIGHWEYDIGSRTIIWSDMVYRLYGRDLEKGPPTEEEEAAYYTPETATLLRECFKKSLDTGEPYEVDVRVMPESGEERTFTVIGTPVRNEEGRVFRFLGTIQDITERKQAEEARCVSEVRYRRLFESAKDGILILDADTGVIVDVNPFLIEILGYSKEYFLGKTVWELGFLKDIIANQDNFLKLQQQEYIRYEHLPLKTADGRCVDVEFVSNVYLVDNKKVIQCNIRDITARRRAEIERERLAAAIAQAGEMVVITDSTAAIQYVNPAFERITGYTREEAVGQNPRILRSGMQDNVFYRKLWEAISNGRTWEGRFVNKKKNGDHYTEEANISPVRDAIGNIVSYVAVKRDITKEISMESQLRQSQKMEAIGQLAGGVAHDINNVLTAIHGYSSLALGRLKEDSPLKHDLEQIALNANRAADIIRQLLLFSRKQPMEFRAFDLNKTVTSLLKMLERIIGEDVRVKTELPQDLKPVSGDAGTIEQVIMNLAVNARDAMPSGGTITISTANENVGVEYCHTHTFARTGLFVCMAIADTGTGIVPQNLEHIFEPFFTTKKDGKGTGLGLSVVYGIVKQHNGWITVDSQEGKGTAFKVYFPASGENIEPRRVPDKAKRAKELKGRGELVLVIEDQTDVRELAVQVLETSGYMVITAGSVADARKIYTEKANVIKAVISDIVLPDGTGIAFAEECIHATQLAPAVLFTSGYTDDRSHYDIIHKKGYRFLPKPYTVENLLVALREMLEQAKA</sequence>
<evidence type="ECO:0000256" key="5">
    <source>
        <dbReference type="ARBA" id="ARBA00022741"/>
    </source>
</evidence>
<dbReference type="CDD" id="cd00082">
    <property type="entry name" value="HisKA"/>
    <property type="match status" value="1"/>
</dbReference>
<dbReference type="EC" id="2.7.13.3" evidence="2"/>
<evidence type="ECO:0000256" key="4">
    <source>
        <dbReference type="ARBA" id="ARBA00022679"/>
    </source>
</evidence>
<dbReference type="InterPro" id="IPR003594">
    <property type="entry name" value="HATPase_dom"/>
</dbReference>
<dbReference type="Pfam" id="PF00989">
    <property type="entry name" value="PAS"/>
    <property type="match status" value="1"/>
</dbReference>
<dbReference type="InterPro" id="IPR000014">
    <property type="entry name" value="PAS"/>
</dbReference>
<evidence type="ECO:0000259" key="11">
    <source>
        <dbReference type="PROSITE" id="PS50110"/>
    </source>
</evidence>
<keyword evidence="7" id="KW-0067">ATP-binding</keyword>
<dbReference type="GO" id="GO:0006355">
    <property type="term" value="P:regulation of DNA-templated transcription"/>
    <property type="evidence" value="ECO:0007669"/>
    <property type="project" value="InterPro"/>
</dbReference>
<dbReference type="InterPro" id="IPR005467">
    <property type="entry name" value="His_kinase_dom"/>
</dbReference>
<name>A0A1F7FJN8_UNCRA</name>
<dbReference type="PROSITE" id="PS50112">
    <property type="entry name" value="PAS"/>
    <property type="match status" value="2"/>
</dbReference>
<dbReference type="CDD" id="cd00130">
    <property type="entry name" value="PAS"/>
    <property type="match status" value="3"/>
</dbReference>
<proteinExistence type="predicted"/>
<feature type="modified residue" description="4-aspartylphosphate" evidence="9">
    <location>
        <position position="822"/>
    </location>
</feature>
<dbReference type="SUPFAM" id="SSF55874">
    <property type="entry name" value="ATPase domain of HSP90 chaperone/DNA topoisomerase II/histidine kinase"/>
    <property type="match status" value="1"/>
</dbReference>
<dbReference type="PANTHER" id="PTHR43065">
    <property type="entry name" value="SENSOR HISTIDINE KINASE"/>
    <property type="match status" value="1"/>
</dbReference>
<feature type="domain" description="Response regulatory" evidence="11">
    <location>
        <begin position="9"/>
        <end position="124"/>
    </location>
</feature>
<dbReference type="InterPro" id="IPR036890">
    <property type="entry name" value="HATPase_C_sf"/>
</dbReference>
<reference evidence="14 15" key="1">
    <citation type="journal article" date="2016" name="Nat. Commun.">
        <title>Thousands of microbial genomes shed light on interconnected biogeochemical processes in an aquifer system.</title>
        <authorList>
            <person name="Anantharaman K."/>
            <person name="Brown C.T."/>
            <person name="Hug L.A."/>
            <person name="Sharon I."/>
            <person name="Castelle C.J."/>
            <person name="Probst A.J."/>
            <person name="Thomas B.C."/>
            <person name="Singh A."/>
            <person name="Wilkins M.J."/>
            <person name="Karaoz U."/>
            <person name="Brodie E.L."/>
            <person name="Williams K.H."/>
            <person name="Hubbard S.S."/>
            <person name="Banfield J.F."/>
        </authorList>
    </citation>
    <scope>NUCLEOTIDE SEQUENCE [LARGE SCALE GENOMIC DNA]</scope>
</reference>
<feature type="domain" description="Response regulatory" evidence="11">
    <location>
        <begin position="771"/>
        <end position="888"/>
    </location>
</feature>
<evidence type="ECO:0000256" key="8">
    <source>
        <dbReference type="ARBA" id="ARBA00023012"/>
    </source>
</evidence>
<keyword evidence="4" id="KW-0808">Transferase</keyword>
<keyword evidence="3 9" id="KW-0597">Phosphoprotein</keyword>
<feature type="domain" description="PAS" evidence="12">
    <location>
        <begin position="386"/>
        <end position="432"/>
    </location>
</feature>
<dbReference type="Pfam" id="PF00072">
    <property type="entry name" value="Response_reg"/>
    <property type="match status" value="2"/>
</dbReference>
<dbReference type="Pfam" id="PF00512">
    <property type="entry name" value="HisKA"/>
    <property type="match status" value="1"/>
</dbReference>
<dbReference type="PROSITE" id="PS50113">
    <property type="entry name" value="PAC"/>
    <property type="match status" value="2"/>
</dbReference>
<evidence type="ECO:0000256" key="3">
    <source>
        <dbReference type="ARBA" id="ARBA00022553"/>
    </source>
</evidence>
<dbReference type="SUPFAM" id="SSF47384">
    <property type="entry name" value="Homodimeric domain of signal transducing histidine kinase"/>
    <property type="match status" value="1"/>
</dbReference>
<evidence type="ECO:0000256" key="1">
    <source>
        <dbReference type="ARBA" id="ARBA00000085"/>
    </source>
</evidence>
<evidence type="ECO:0000259" key="10">
    <source>
        <dbReference type="PROSITE" id="PS50109"/>
    </source>
</evidence>
<dbReference type="Gene3D" id="3.40.50.2300">
    <property type="match status" value="2"/>
</dbReference>
<dbReference type="PANTHER" id="PTHR43065:SF42">
    <property type="entry name" value="TWO-COMPONENT SENSOR PPRA"/>
    <property type="match status" value="1"/>
</dbReference>
<dbReference type="Gene3D" id="2.10.70.100">
    <property type="match status" value="1"/>
</dbReference>
<dbReference type="SMART" id="SM00091">
    <property type="entry name" value="PAS"/>
    <property type="match status" value="2"/>
</dbReference>
<dbReference type="GO" id="GO:0000155">
    <property type="term" value="F:phosphorelay sensor kinase activity"/>
    <property type="evidence" value="ECO:0007669"/>
    <property type="project" value="InterPro"/>
</dbReference>
<evidence type="ECO:0000313" key="14">
    <source>
        <dbReference type="EMBL" id="OGK06935.1"/>
    </source>
</evidence>
<evidence type="ECO:0000259" key="13">
    <source>
        <dbReference type="PROSITE" id="PS50113"/>
    </source>
</evidence>
<dbReference type="Pfam" id="PF02518">
    <property type="entry name" value="HATPase_c"/>
    <property type="match status" value="1"/>
</dbReference>
<dbReference type="PROSITE" id="PS50109">
    <property type="entry name" value="HIS_KIN"/>
    <property type="match status" value="1"/>
</dbReference>
<dbReference type="SMART" id="SM00448">
    <property type="entry name" value="REC"/>
    <property type="match status" value="2"/>
</dbReference>
<dbReference type="SMART" id="SM00086">
    <property type="entry name" value="PAC"/>
    <property type="match status" value="3"/>
</dbReference>
<dbReference type="AlphaFoldDB" id="A0A1F7FJN8"/>